<dbReference type="EMBL" id="JAHDYR010000053">
    <property type="protein sequence ID" value="KAG9391375.1"/>
    <property type="molecule type" value="Genomic_DNA"/>
</dbReference>
<proteinExistence type="predicted"/>
<feature type="region of interest" description="Disordered" evidence="2">
    <location>
        <begin position="289"/>
        <end position="311"/>
    </location>
</feature>
<dbReference type="Pfam" id="PF00098">
    <property type="entry name" value="zf-CCHC"/>
    <property type="match status" value="1"/>
</dbReference>
<dbReference type="Gene3D" id="4.10.60.10">
    <property type="entry name" value="Zinc finger, CCHC-type"/>
    <property type="match status" value="1"/>
</dbReference>
<evidence type="ECO:0000313" key="5">
    <source>
        <dbReference type="Proteomes" id="UP000717585"/>
    </source>
</evidence>
<reference evidence="4" key="1">
    <citation type="submission" date="2021-05" db="EMBL/GenBank/DDBJ databases">
        <title>A free-living protist that lacks canonical eukaryotic 1 DNA replication and segregation systems.</title>
        <authorList>
            <person name="Salas-Leiva D.E."/>
            <person name="Tromer E.C."/>
            <person name="Curtis B.A."/>
            <person name="Jerlstrom-Hultqvist J."/>
            <person name="Kolisko M."/>
            <person name="Yi Z."/>
            <person name="Salas-Leiva J.S."/>
            <person name="Gallot-Lavallee L."/>
            <person name="Kops G.J.P.L."/>
            <person name="Archibald J.M."/>
            <person name="Simpson A.G.B."/>
            <person name="Roger A.J."/>
        </authorList>
    </citation>
    <scope>NUCLEOTIDE SEQUENCE</scope>
    <source>
        <strain evidence="4">BICM</strain>
    </source>
</reference>
<organism evidence="4 5">
    <name type="scientific">Carpediemonas membranifera</name>
    <dbReference type="NCBI Taxonomy" id="201153"/>
    <lineage>
        <taxon>Eukaryota</taxon>
        <taxon>Metamonada</taxon>
        <taxon>Carpediemonas-like organisms</taxon>
        <taxon>Carpediemonas</taxon>
    </lineage>
</organism>
<keyword evidence="1" id="KW-0863">Zinc-finger</keyword>
<feature type="domain" description="CCHC-type" evidence="3">
    <location>
        <begin position="277"/>
        <end position="292"/>
    </location>
</feature>
<dbReference type="OrthoDB" id="3863715at2759"/>
<dbReference type="Proteomes" id="UP000717585">
    <property type="component" value="Unassembled WGS sequence"/>
</dbReference>
<protein>
    <submittedName>
        <fullName evidence="4">Chromo (CHRromatin Organization MOdifier) domain</fullName>
    </submittedName>
</protein>
<dbReference type="SUPFAM" id="SSF57756">
    <property type="entry name" value="Retrovirus zinc finger-like domains"/>
    <property type="match status" value="1"/>
</dbReference>
<dbReference type="GO" id="GO:0003676">
    <property type="term" value="F:nucleic acid binding"/>
    <property type="evidence" value="ECO:0007669"/>
    <property type="project" value="InterPro"/>
</dbReference>
<dbReference type="AlphaFoldDB" id="A0A8J6E835"/>
<dbReference type="SMART" id="SM00343">
    <property type="entry name" value="ZnF_C2HC"/>
    <property type="match status" value="1"/>
</dbReference>
<gene>
    <name evidence="4" type="ORF">J8273_6130</name>
</gene>
<feature type="region of interest" description="Disordered" evidence="2">
    <location>
        <begin position="499"/>
        <end position="520"/>
    </location>
</feature>
<dbReference type="PROSITE" id="PS50158">
    <property type="entry name" value="ZF_CCHC"/>
    <property type="match status" value="1"/>
</dbReference>
<dbReference type="InterPro" id="IPR001878">
    <property type="entry name" value="Znf_CCHC"/>
</dbReference>
<keyword evidence="5" id="KW-1185">Reference proteome</keyword>
<evidence type="ECO:0000256" key="1">
    <source>
        <dbReference type="PROSITE-ProRule" id="PRU00047"/>
    </source>
</evidence>
<name>A0A8J6E835_9EUKA</name>
<evidence type="ECO:0000313" key="4">
    <source>
        <dbReference type="EMBL" id="KAG9391375.1"/>
    </source>
</evidence>
<evidence type="ECO:0000259" key="3">
    <source>
        <dbReference type="PROSITE" id="PS50158"/>
    </source>
</evidence>
<dbReference type="Gene3D" id="2.40.70.10">
    <property type="entry name" value="Acid Proteases"/>
    <property type="match status" value="1"/>
</dbReference>
<feature type="compositionally biased region" description="Low complexity" evidence="2">
    <location>
        <begin position="252"/>
        <end position="269"/>
    </location>
</feature>
<feature type="region of interest" description="Disordered" evidence="2">
    <location>
        <begin position="229"/>
        <end position="271"/>
    </location>
</feature>
<dbReference type="GO" id="GO:0008270">
    <property type="term" value="F:zinc ion binding"/>
    <property type="evidence" value="ECO:0007669"/>
    <property type="project" value="UniProtKB-KW"/>
</dbReference>
<feature type="compositionally biased region" description="Basic and acidic residues" evidence="2">
    <location>
        <begin position="237"/>
        <end position="247"/>
    </location>
</feature>
<dbReference type="InterPro" id="IPR021109">
    <property type="entry name" value="Peptidase_aspartic_dom_sf"/>
</dbReference>
<keyword evidence="1" id="KW-0479">Metal-binding</keyword>
<sequence>MNVKVNQEVNKLTSSALSPAAIKEWRLDAKIFLASNEGFPVALLLAQDLQDLVKEALGADDIEKITLEEIITTLQREVIPDSLLELRAKIEGVTCGISTTQKGRTAAIREYISDITQWTDLAPQVAKYENLPDFAFLFNKVKEDVAVIVKQDDGESKAEIQERERDASRDEIAEARAKTFLQKKARQILVAKLRPPAFKRKVETMLTTLPKASFSDTVKVIRAMAKHDEALSSAPDVPEKPVEKEGNKSAPSSGQSFGQNSSGSTSSAGKARTPKACYICGEVGHFADSCPKRRTRENGGLRQNPPKRTPMEANAVDENEEALATEAVINSSTYMALIDSGAGPSIITSRTSHILRERQPGLVEKSCPPRFIRTASNALVKVTTTLTVEVTLPHVGEREVRFEQTFLVLPSSREKILLGCSTLRSLGLLTPEGLHIVFKPEEKDETEDFPFANDYLEANTTEEVEEGVSTIHIPESEISEDLRALCAAYEDVFDPHLPKNGARTDQCRSEGRRPIPVTVR</sequence>
<evidence type="ECO:0000256" key="2">
    <source>
        <dbReference type="SAM" id="MobiDB-lite"/>
    </source>
</evidence>
<comment type="caution">
    <text evidence="4">The sequence shown here is derived from an EMBL/GenBank/DDBJ whole genome shotgun (WGS) entry which is preliminary data.</text>
</comment>
<keyword evidence="1" id="KW-0862">Zinc</keyword>
<accession>A0A8J6E835</accession>
<dbReference type="InterPro" id="IPR036875">
    <property type="entry name" value="Znf_CCHC_sf"/>
</dbReference>